<keyword evidence="4" id="KW-1185">Reference proteome</keyword>
<proteinExistence type="predicted"/>
<accession>A0A1E7FXY0</accession>
<organism evidence="3 4">
    <name type="scientific">Fragilariopsis cylindrus CCMP1102</name>
    <dbReference type="NCBI Taxonomy" id="635003"/>
    <lineage>
        <taxon>Eukaryota</taxon>
        <taxon>Sar</taxon>
        <taxon>Stramenopiles</taxon>
        <taxon>Ochrophyta</taxon>
        <taxon>Bacillariophyta</taxon>
        <taxon>Bacillariophyceae</taxon>
        <taxon>Bacillariophycidae</taxon>
        <taxon>Bacillariales</taxon>
        <taxon>Bacillariaceae</taxon>
        <taxon>Fragilariopsis</taxon>
    </lineage>
</organism>
<feature type="transmembrane region" description="Helical" evidence="2">
    <location>
        <begin position="254"/>
        <end position="274"/>
    </location>
</feature>
<keyword evidence="2" id="KW-0812">Transmembrane</keyword>
<evidence type="ECO:0000256" key="1">
    <source>
        <dbReference type="SAM" id="MobiDB-lite"/>
    </source>
</evidence>
<name>A0A1E7FXY0_9STRA</name>
<feature type="region of interest" description="Disordered" evidence="1">
    <location>
        <begin position="104"/>
        <end position="123"/>
    </location>
</feature>
<evidence type="ECO:0000256" key="2">
    <source>
        <dbReference type="SAM" id="Phobius"/>
    </source>
</evidence>
<keyword evidence="2" id="KW-1133">Transmembrane helix</keyword>
<dbReference type="EMBL" id="KV784353">
    <property type="protein sequence ID" value="OEU22994.1"/>
    <property type="molecule type" value="Genomic_DNA"/>
</dbReference>
<keyword evidence="2" id="KW-0472">Membrane</keyword>
<dbReference type="KEGG" id="fcy:FRACYDRAFT_233158"/>
<evidence type="ECO:0000313" key="4">
    <source>
        <dbReference type="Proteomes" id="UP000095751"/>
    </source>
</evidence>
<dbReference type="InParanoid" id="A0A1E7FXY0"/>
<dbReference type="AlphaFoldDB" id="A0A1E7FXY0"/>
<dbReference type="OrthoDB" id="46342at2759"/>
<feature type="transmembrane region" description="Helical" evidence="2">
    <location>
        <begin position="172"/>
        <end position="196"/>
    </location>
</feature>
<feature type="transmembrane region" description="Helical" evidence="2">
    <location>
        <begin position="217"/>
        <end position="234"/>
    </location>
</feature>
<gene>
    <name evidence="3" type="ORF">FRACYDRAFT_233158</name>
</gene>
<dbReference type="Proteomes" id="UP000095751">
    <property type="component" value="Unassembled WGS sequence"/>
</dbReference>
<feature type="transmembrane region" description="Helical" evidence="2">
    <location>
        <begin position="29"/>
        <end position="50"/>
    </location>
</feature>
<protein>
    <submittedName>
        <fullName evidence="3">Uncharacterized protein</fullName>
    </submittedName>
</protein>
<reference evidence="3 4" key="1">
    <citation type="submission" date="2016-09" db="EMBL/GenBank/DDBJ databases">
        <title>Extensive genetic diversity and differential bi-allelic expression allows diatom success in the polar Southern Ocean.</title>
        <authorList>
            <consortium name="DOE Joint Genome Institute"/>
            <person name="Mock T."/>
            <person name="Otillar R.P."/>
            <person name="Strauss J."/>
            <person name="Dupont C."/>
            <person name="Frickenhaus S."/>
            <person name="Maumus F."/>
            <person name="Mcmullan M."/>
            <person name="Sanges R."/>
            <person name="Schmutz J."/>
            <person name="Toseland A."/>
            <person name="Valas R."/>
            <person name="Veluchamy A."/>
            <person name="Ward B.J."/>
            <person name="Allen A."/>
            <person name="Barry K."/>
            <person name="Falciatore A."/>
            <person name="Ferrante M."/>
            <person name="Fortunato A.E."/>
            <person name="Gloeckner G."/>
            <person name="Gruber A."/>
            <person name="Hipkin R."/>
            <person name="Janech M."/>
            <person name="Kroth P."/>
            <person name="Leese F."/>
            <person name="Lindquist E."/>
            <person name="Lyon B.R."/>
            <person name="Martin J."/>
            <person name="Mayer C."/>
            <person name="Parker M."/>
            <person name="Quesneville H."/>
            <person name="Raymond J."/>
            <person name="Uhlig C."/>
            <person name="Valentin K.U."/>
            <person name="Worden A.Z."/>
            <person name="Armbrust E.V."/>
            <person name="Bowler C."/>
            <person name="Green B."/>
            <person name="Moulton V."/>
            <person name="Van Oosterhout C."/>
            <person name="Grigoriev I."/>
        </authorList>
    </citation>
    <scope>NUCLEOTIDE SEQUENCE [LARGE SCALE GENOMIC DNA]</scope>
    <source>
        <strain evidence="3 4">CCMP1102</strain>
    </source>
</reference>
<evidence type="ECO:0000313" key="3">
    <source>
        <dbReference type="EMBL" id="OEU22994.1"/>
    </source>
</evidence>
<sequence length="285" mass="31299">MTRATRISSYLPMIVTDGGPRGIRQHHCLLLLILLGSYATSFMNIGVGVVEAFAPLPPVTTAPSLKITSTTTGRNTNRLSHTTNGLPIIGDWLQKRKHIRQQQQHTQQLFSNRNDDENNNNDNWLSKRLDKADVIEIRNDATLVACYVLCRFFIYDISTGTKIAPGFEIQDFIWLTGTFSSATVLVMYWTLAGLLSRSYENNSNSNSSSSSSNSSPLSIYQTLVNVTLCCPIWLATEHYLHFGPSNIGGDTLSIAVGTGFIGLGSFMVLAKLIIMTTTNGGGKEE</sequence>